<dbReference type="AlphaFoldDB" id="A0A9N9P0S8"/>
<dbReference type="Proteomes" id="UP000789405">
    <property type="component" value="Unassembled WGS sequence"/>
</dbReference>
<sequence length="60" mass="6406">MPISTNIIMDINNLYKDTYSTSLSKSQDISDNNAVANIATTSSNTISGISIILDKGKSKP</sequence>
<reference evidence="1" key="1">
    <citation type="submission" date="2021-06" db="EMBL/GenBank/DDBJ databases">
        <authorList>
            <person name="Kallberg Y."/>
            <person name="Tangrot J."/>
            <person name="Rosling A."/>
        </authorList>
    </citation>
    <scope>NUCLEOTIDE SEQUENCE</scope>
    <source>
        <strain evidence="1">MA453B</strain>
    </source>
</reference>
<comment type="caution">
    <text evidence="1">The sequence shown here is derived from an EMBL/GenBank/DDBJ whole genome shotgun (WGS) entry which is preliminary data.</text>
</comment>
<keyword evidence="2" id="KW-1185">Reference proteome</keyword>
<gene>
    <name evidence="1" type="ORF">DERYTH_LOCUS19709</name>
</gene>
<feature type="non-terminal residue" evidence="1">
    <location>
        <position position="60"/>
    </location>
</feature>
<proteinExistence type="predicted"/>
<evidence type="ECO:0000313" key="2">
    <source>
        <dbReference type="Proteomes" id="UP000789405"/>
    </source>
</evidence>
<accession>A0A9N9P0S8</accession>
<organism evidence="1 2">
    <name type="scientific">Dentiscutata erythropus</name>
    <dbReference type="NCBI Taxonomy" id="1348616"/>
    <lineage>
        <taxon>Eukaryota</taxon>
        <taxon>Fungi</taxon>
        <taxon>Fungi incertae sedis</taxon>
        <taxon>Mucoromycota</taxon>
        <taxon>Glomeromycotina</taxon>
        <taxon>Glomeromycetes</taxon>
        <taxon>Diversisporales</taxon>
        <taxon>Gigasporaceae</taxon>
        <taxon>Dentiscutata</taxon>
    </lineage>
</organism>
<name>A0A9N9P0S8_9GLOM</name>
<protein>
    <submittedName>
        <fullName evidence="1">2913_t:CDS:1</fullName>
    </submittedName>
</protein>
<evidence type="ECO:0000313" key="1">
    <source>
        <dbReference type="EMBL" id="CAG8781540.1"/>
    </source>
</evidence>
<dbReference type="EMBL" id="CAJVPY010022026">
    <property type="protein sequence ID" value="CAG8781540.1"/>
    <property type="molecule type" value="Genomic_DNA"/>
</dbReference>